<accession>A0A399G3S9</accession>
<feature type="compositionally biased region" description="Basic and acidic residues" evidence="1">
    <location>
        <begin position="179"/>
        <end position="192"/>
    </location>
</feature>
<dbReference type="KEGG" id="thao:NI17_017220"/>
<feature type="region of interest" description="Disordered" evidence="1">
    <location>
        <begin position="178"/>
        <end position="203"/>
    </location>
</feature>
<sequence length="230" mass="23396">MPAPLLLAGIAGRAALSVGARMLVRQGVKAGVRQGVRQGIRGSLRQSGKDFASDLASDAVSSLLPNPLDPTGIVGIIAEEKLGYNPLDPMSTAGHFAEKKLGFDPFDPVEAGGRVIDEVFGNSSEESEERAQSPGGRDSDDRRGTDPGDLFGDLAAMGGIGVVAGLLLAAIKSLAAAGDGRDEGRSDDRNNARGDSPGGGVVMAGFTPIASAYSGDDKAPQLQQGVLLGT</sequence>
<dbReference type="OrthoDB" id="10019879at2"/>
<feature type="compositionally biased region" description="Basic and acidic residues" evidence="1">
    <location>
        <begin position="137"/>
        <end position="146"/>
    </location>
</feature>
<organism evidence="2 3">
    <name type="scientific">Thermobifida halotolerans</name>
    <dbReference type="NCBI Taxonomy" id="483545"/>
    <lineage>
        <taxon>Bacteria</taxon>
        <taxon>Bacillati</taxon>
        <taxon>Actinomycetota</taxon>
        <taxon>Actinomycetes</taxon>
        <taxon>Streptosporangiales</taxon>
        <taxon>Nocardiopsidaceae</taxon>
        <taxon>Thermobifida</taxon>
    </lineage>
</organism>
<dbReference type="AlphaFoldDB" id="A0A399G3S9"/>
<keyword evidence="3" id="KW-1185">Reference proteome</keyword>
<name>A0A399G3S9_9ACTN</name>
<dbReference type="EMBL" id="CP063196">
    <property type="protein sequence ID" value="UOE18546.1"/>
    <property type="molecule type" value="Genomic_DNA"/>
</dbReference>
<evidence type="ECO:0000256" key="1">
    <source>
        <dbReference type="SAM" id="MobiDB-lite"/>
    </source>
</evidence>
<proteinExistence type="predicted"/>
<reference evidence="2" key="1">
    <citation type="submission" date="2020-10" db="EMBL/GenBank/DDBJ databases">
        <title>De novo genome project of the cellulose decomposer Thermobifida halotolerans type strain.</title>
        <authorList>
            <person name="Nagy I."/>
            <person name="Horvath B."/>
            <person name="Kukolya J."/>
            <person name="Nagy I."/>
            <person name="Orsini M."/>
        </authorList>
    </citation>
    <scope>NUCLEOTIDE SEQUENCE</scope>
    <source>
        <strain evidence="2">DSM 44931</strain>
    </source>
</reference>
<dbReference type="RefSeq" id="WP_068688084.1">
    <property type="nucleotide sequence ID" value="NZ_CP063196.1"/>
</dbReference>
<gene>
    <name evidence="2" type="ORF">NI17_017220</name>
</gene>
<protein>
    <submittedName>
        <fullName evidence="2">Uncharacterized protein</fullName>
    </submittedName>
</protein>
<evidence type="ECO:0000313" key="2">
    <source>
        <dbReference type="EMBL" id="UOE18546.1"/>
    </source>
</evidence>
<feature type="region of interest" description="Disordered" evidence="1">
    <location>
        <begin position="120"/>
        <end position="149"/>
    </location>
</feature>
<evidence type="ECO:0000313" key="3">
    <source>
        <dbReference type="Proteomes" id="UP000265719"/>
    </source>
</evidence>
<dbReference type="Proteomes" id="UP000265719">
    <property type="component" value="Chromosome"/>
</dbReference>